<proteinExistence type="predicted"/>
<reference evidence="1 2" key="1">
    <citation type="submission" date="2020-02" db="EMBL/GenBank/DDBJ databases">
        <authorList>
            <person name="Ma Q."/>
            <person name="Huang Y."/>
            <person name="Song X."/>
            <person name="Pei D."/>
        </authorList>
    </citation>
    <scope>NUCLEOTIDE SEQUENCE [LARGE SCALE GENOMIC DNA]</scope>
    <source>
        <strain evidence="1">Sxm20200214</strain>
        <tissue evidence="1">Leaf</tissue>
    </source>
</reference>
<evidence type="ECO:0000313" key="2">
    <source>
        <dbReference type="Proteomes" id="UP000886595"/>
    </source>
</evidence>
<accession>A0A8X7WG27</accession>
<protein>
    <submittedName>
        <fullName evidence="1">Uncharacterized protein</fullName>
    </submittedName>
</protein>
<dbReference type="AlphaFoldDB" id="A0A8X7WG27"/>
<dbReference type="EMBL" id="JAAMPC010000002">
    <property type="protein sequence ID" value="KAG2327703.1"/>
    <property type="molecule type" value="Genomic_DNA"/>
</dbReference>
<dbReference type="AntiFam" id="ANF00029">
    <property type="entry name" value="Antisense to 16S rRNA"/>
</dbReference>
<keyword evidence="2" id="KW-1185">Reference proteome</keyword>
<evidence type="ECO:0000313" key="1">
    <source>
        <dbReference type="EMBL" id="KAG2327703.1"/>
    </source>
</evidence>
<sequence length="115" mass="12668">MYCSELVPAALRVASTEVRHDGAAKLLCSFSKEYPYLFDGNKRHDGVRALAAEAFFKFPVVCLLSFMSLLISIPSLRSLGDHCSDASGETNSQGVTGGVYRARVHIHRGMLIRDY</sequence>
<organism evidence="1 2">
    <name type="scientific">Brassica carinata</name>
    <name type="common">Ethiopian mustard</name>
    <name type="synonym">Abyssinian cabbage</name>
    <dbReference type="NCBI Taxonomy" id="52824"/>
    <lineage>
        <taxon>Eukaryota</taxon>
        <taxon>Viridiplantae</taxon>
        <taxon>Streptophyta</taxon>
        <taxon>Embryophyta</taxon>
        <taxon>Tracheophyta</taxon>
        <taxon>Spermatophyta</taxon>
        <taxon>Magnoliopsida</taxon>
        <taxon>eudicotyledons</taxon>
        <taxon>Gunneridae</taxon>
        <taxon>Pentapetalae</taxon>
        <taxon>rosids</taxon>
        <taxon>malvids</taxon>
        <taxon>Brassicales</taxon>
        <taxon>Brassicaceae</taxon>
        <taxon>Brassiceae</taxon>
        <taxon>Brassica</taxon>
    </lineage>
</organism>
<name>A0A8X7WG27_BRACI</name>
<dbReference type="Proteomes" id="UP000886595">
    <property type="component" value="Unassembled WGS sequence"/>
</dbReference>
<dbReference type="OrthoDB" id="1935094at2759"/>
<gene>
    <name evidence="1" type="ORF">Bca52824_010431</name>
</gene>
<comment type="caution">
    <text evidence="1">The sequence shown here is derived from an EMBL/GenBank/DDBJ whole genome shotgun (WGS) entry which is preliminary data.</text>
</comment>